<comment type="caution">
    <text evidence="5">The sequence shown here is derived from an EMBL/GenBank/DDBJ whole genome shotgun (WGS) entry which is preliminary data.</text>
</comment>
<dbReference type="PANTHER" id="PTHR11596:SF5">
    <property type="entry name" value="ALKALINE PHOSPHATASE"/>
    <property type="match status" value="1"/>
</dbReference>
<proteinExistence type="predicted"/>
<dbReference type="PANTHER" id="PTHR11596">
    <property type="entry name" value="ALKALINE PHOSPHATASE"/>
    <property type="match status" value="1"/>
</dbReference>
<feature type="binding site" evidence="3">
    <location>
        <position position="16"/>
    </location>
    <ligand>
        <name>Zn(2+)</name>
        <dbReference type="ChEBI" id="CHEBI:29105"/>
        <label>2</label>
    </ligand>
</feature>
<dbReference type="EMBL" id="CAXKWB010008544">
    <property type="protein sequence ID" value="CAL4091415.1"/>
    <property type="molecule type" value="Genomic_DNA"/>
</dbReference>
<evidence type="ECO:0000256" key="1">
    <source>
        <dbReference type="ARBA" id="ARBA00012647"/>
    </source>
</evidence>
<dbReference type="GO" id="GO:0004035">
    <property type="term" value="F:alkaline phosphatase activity"/>
    <property type="evidence" value="ECO:0007669"/>
    <property type="project" value="UniProtKB-EC"/>
</dbReference>
<keyword evidence="2" id="KW-0597">Phosphoprotein</keyword>
<evidence type="ECO:0000313" key="5">
    <source>
        <dbReference type="EMBL" id="CAL4091415.1"/>
    </source>
</evidence>
<keyword evidence="3" id="KW-0862">Zinc</keyword>
<feature type="non-terminal residue" evidence="5">
    <location>
        <position position="1"/>
    </location>
</feature>
<evidence type="ECO:0000256" key="2">
    <source>
        <dbReference type="ARBA" id="ARBA00022553"/>
    </source>
</evidence>
<dbReference type="Proteomes" id="UP001497623">
    <property type="component" value="Unassembled WGS sequence"/>
</dbReference>
<keyword evidence="3" id="KW-0479">Metal-binding</keyword>
<dbReference type="EC" id="3.1.3.1" evidence="1"/>
<evidence type="ECO:0000313" key="6">
    <source>
        <dbReference type="Proteomes" id="UP001497623"/>
    </source>
</evidence>
<feature type="non-terminal residue" evidence="5">
    <location>
        <position position="154"/>
    </location>
</feature>
<reference evidence="5 6" key="1">
    <citation type="submission" date="2024-05" db="EMBL/GenBank/DDBJ databases">
        <authorList>
            <person name="Wallberg A."/>
        </authorList>
    </citation>
    <scope>NUCLEOTIDE SEQUENCE [LARGE SCALE GENOMIC DNA]</scope>
</reference>
<dbReference type="SUPFAM" id="SSF53649">
    <property type="entry name" value="Alkaline phosphatase-like"/>
    <property type="match status" value="1"/>
</dbReference>
<name>A0AAV2QL44_MEGNR</name>
<protein>
    <recommendedName>
        <fullName evidence="1">alkaline phosphatase</fullName>
        <ecNumber evidence="1">3.1.3.1</ecNumber>
    </recommendedName>
</protein>
<feature type="region of interest" description="Disordered" evidence="4">
    <location>
        <begin position="55"/>
        <end position="83"/>
    </location>
</feature>
<keyword evidence="6" id="KW-1185">Reference proteome</keyword>
<comment type="cofactor">
    <cofactor evidence="3">
        <name>Zn(2+)</name>
        <dbReference type="ChEBI" id="CHEBI:29105"/>
    </cofactor>
    <text evidence="3">Binds 2 Zn(2+) ions.</text>
</comment>
<gene>
    <name evidence="5" type="ORF">MNOR_LOCUS14334</name>
</gene>
<dbReference type="InterPro" id="IPR001952">
    <property type="entry name" value="Alkaline_phosphatase"/>
</dbReference>
<dbReference type="GO" id="GO:0046872">
    <property type="term" value="F:metal ion binding"/>
    <property type="evidence" value="ECO:0007669"/>
    <property type="project" value="UniProtKB-KW"/>
</dbReference>
<organism evidence="5 6">
    <name type="scientific">Meganyctiphanes norvegica</name>
    <name type="common">Northern krill</name>
    <name type="synonym">Thysanopoda norvegica</name>
    <dbReference type="NCBI Taxonomy" id="48144"/>
    <lineage>
        <taxon>Eukaryota</taxon>
        <taxon>Metazoa</taxon>
        <taxon>Ecdysozoa</taxon>
        <taxon>Arthropoda</taxon>
        <taxon>Crustacea</taxon>
        <taxon>Multicrustacea</taxon>
        <taxon>Malacostraca</taxon>
        <taxon>Eumalacostraca</taxon>
        <taxon>Eucarida</taxon>
        <taxon>Euphausiacea</taxon>
        <taxon>Euphausiidae</taxon>
        <taxon>Meganyctiphanes</taxon>
    </lineage>
</organism>
<accession>A0AAV2QL44</accession>
<evidence type="ECO:0000256" key="4">
    <source>
        <dbReference type="SAM" id="MobiDB-lite"/>
    </source>
</evidence>
<evidence type="ECO:0000256" key="3">
    <source>
        <dbReference type="PIRSR" id="PIRSR601952-2"/>
    </source>
</evidence>
<dbReference type="InterPro" id="IPR017850">
    <property type="entry name" value="Alkaline_phosphatase_core_sf"/>
</dbReference>
<dbReference type="Pfam" id="PF00245">
    <property type="entry name" value="Alk_phosphatase"/>
    <property type="match status" value="1"/>
</dbReference>
<dbReference type="Gene3D" id="3.40.720.10">
    <property type="entry name" value="Alkaline Phosphatase, subunit A"/>
    <property type="match status" value="1"/>
</dbReference>
<dbReference type="AlphaFoldDB" id="A0AAV2QL44"/>
<sequence>YQSLAAVPRGRIDETHGGEDVAIYAVGPMSHLFHRVHEQNYVAHAMAYSACIGASQGSKCKRPSNSKDQGGIKKTRPRVPSVHSDQAVAVAVASSVAAHTGLSNKTEGPKFPTLSPVLQQLIDNNEQKITDLLGRSAVRIVDLRKLEDDEGHSE</sequence>